<dbReference type="EMBL" id="PKSM01000353">
    <property type="protein sequence ID" value="POV96903.1"/>
    <property type="molecule type" value="Genomic_DNA"/>
</dbReference>
<feature type="compositionally biased region" description="Basic residues" evidence="1">
    <location>
        <begin position="751"/>
        <end position="767"/>
    </location>
</feature>
<organism evidence="3 4">
    <name type="scientific">Puccinia striiformis</name>
    <dbReference type="NCBI Taxonomy" id="27350"/>
    <lineage>
        <taxon>Eukaryota</taxon>
        <taxon>Fungi</taxon>
        <taxon>Dikarya</taxon>
        <taxon>Basidiomycota</taxon>
        <taxon>Pucciniomycotina</taxon>
        <taxon>Pucciniomycetes</taxon>
        <taxon>Pucciniales</taxon>
        <taxon>Pucciniaceae</taxon>
        <taxon>Puccinia</taxon>
    </lineage>
</organism>
<dbReference type="VEuPathDB" id="FungiDB:PSTT_00857"/>
<proteinExistence type="predicted"/>
<feature type="compositionally biased region" description="Low complexity" evidence="1">
    <location>
        <begin position="1281"/>
        <end position="1290"/>
    </location>
</feature>
<name>A0A2S4UHV2_9BASI</name>
<dbReference type="InterPro" id="IPR052579">
    <property type="entry name" value="Zinc_finger_SWIM"/>
</dbReference>
<dbReference type="CDD" id="cd22744">
    <property type="entry name" value="OTU"/>
    <property type="match status" value="1"/>
</dbReference>
<feature type="compositionally biased region" description="Polar residues" evidence="1">
    <location>
        <begin position="1218"/>
        <end position="1228"/>
    </location>
</feature>
<feature type="compositionally biased region" description="Polar residues" evidence="1">
    <location>
        <begin position="1250"/>
        <end position="1272"/>
    </location>
</feature>
<comment type="caution">
    <text evidence="3">The sequence shown here is derived from an EMBL/GenBank/DDBJ whole genome shotgun (WGS) entry which is preliminary data.</text>
</comment>
<dbReference type="VEuPathDB" id="FungiDB:PSTT_14552"/>
<reference evidence="4" key="2">
    <citation type="journal article" date="2018" name="BMC Genomics">
        <title>Genomic insights into host adaptation between the wheat stripe rust pathogen (Puccinia striiformis f. sp. tritici) and the barley stripe rust pathogen (Puccinia striiformis f. sp. hordei).</title>
        <authorList>
            <person name="Xia C."/>
            <person name="Wang M."/>
            <person name="Yin C."/>
            <person name="Cornejo O.E."/>
            <person name="Hulbert S.H."/>
            <person name="Chen X."/>
        </authorList>
    </citation>
    <scope>NUCLEOTIDE SEQUENCE [LARGE SCALE GENOMIC DNA]</scope>
    <source>
        <strain evidence="4">93TX-2</strain>
    </source>
</reference>
<sequence>MKSNLESLGNGAGVTVPVEVWAQMQQFMATFGPLGTIAPPVAPPLASIAASVTPLAPIAPGLAPIDPVVLALPDMITSQSGPIDPPPAVAPSDSFSDHATESDHSPSDPMALTFNGNEEKDNFSLNEVVLYTTEPTPRKDSSIQPAQDLVPITATQDVVTNFDEYDFSIGKPLDPPPTAAQFVSMEILVRFCQEWAKHHGYAVFKSHSNRGKNVYIECDRSGDFRGQLTNTSGRKTATIKIGCPFKISGSIPTSTKITNKTWSLKIQHGEHNHEPSACPSAHAAHKRLLPEQVLEISKLSKSNLKPGQILLQLRTSDNETYATNKTISNALQKKRRVEMDGKTPTQVLLWILKETNWTYDVKVNSTGKILNLFFAHPGSIHLARINHHVALLDSTYKTNRYQLPLLHIIGQAASNRSFSIAFCFMAYEDQESYEWAVENLKKHVWRPQRIPKVFVTDRDTALRNALAQVFPDSQANLCTWHLNQNIATNCKTYFCCTTIPLASPNHPWRKFLGVWGKVTNAKSPAIYVDRLNDLKTHLATRPAALDYITSSILPVKELFVVAWACQHPHLQNLNTSRVEAGHAFLKTFITNSTGDLLSVFKCLALAVDTQLNSVHESIARDTLALASLVPIRSLENGDHLSPEDFHPQWHLKYNPEVTKPDDSEIDLDHEIKMLMVALLNEKPEALPHVMNKIKQISAGTHTAVPILAPHVKKNTKGRPTTQLKKQRSTSTRRNPLAHELVDAKLKQQQAAKKRALKASGRKKAKRIKKDDEDDFEGESGDNNSDRDYEEEESAKEESGSQLGSECSDNSPDCVDKLTAAEVELDEEDAELALHQDPCTEGVPENEGGFTHPVKIPKHMQQYINNIFDPTADGNCGFRCIARSLGYAKDGSRQVRTELIKEATDHKGVYLKLQGGEDAINNIIECLEESSKSTITTSRWLNKMDHATSNLWAKKSTLIESYKPNRTTQNPASISSPTIEHTTSSQSNKSTSLSEGNGNCDLYDHRTPQPKNLLVDNDEEALNSCSQNVSLLPILCQGSLTTNGTPPRQKTNEALNHHVNQNIPAVPSNSEQSNSDSSGENIRLQSAGSYHPRLSRATDRESSLPQSPIEDRTHFQPRAPGVEGLSAKDRMTSASLNFAGTVATPKRPRTNSHDSTTTNPTVNEMDRSCQGRSSRQQSLPRAPSTSPLSSPEPSRQMKPVPQRDRNKSYDSNLGLGNRSLLTNQTHNTNPPCKKTTTKRKPRGRPTVKQLAASSKGTLQSKGGSKKQANSTDSLFGPSRQLAPPSSSAGSGFSVEPNTIPSRSAAEILFKNLPDGALERLDYWETAKNKPADPLRNTKFIANANICVLTGRRKQGWSRFIATVADIQSILTSERLALTLASLENIDGKSEDALVVVHTYFQDLSAAFNACKNANPLNCHIPKEYFGSNGGMAYFFEYVASAVCALVSPPTSTKQKLKEHNLSFFRRPPTKKEPTASPKALLASPNFLLLDQEQFFASQLLKTFAHNGSHPCYSSLAL</sequence>
<protein>
    <recommendedName>
        <fullName evidence="2">MULE transposase domain-containing protein</fullName>
    </recommendedName>
</protein>
<dbReference type="InterPro" id="IPR018289">
    <property type="entry name" value="MULE_transposase_dom"/>
</dbReference>
<feature type="compositionally biased region" description="Low complexity" evidence="1">
    <location>
        <begin position="1067"/>
        <end position="1080"/>
    </location>
</feature>
<feature type="region of interest" description="Disordered" evidence="1">
    <location>
        <begin position="961"/>
        <end position="1011"/>
    </location>
</feature>
<dbReference type="OrthoDB" id="2506613at2759"/>
<evidence type="ECO:0000313" key="4">
    <source>
        <dbReference type="Proteomes" id="UP000238274"/>
    </source>
</evidence>
<reference evidence="4" key="3">
    <citation type="journal article" date="2018" name="Mol. Plant Microbe Interact.">
        <title>Genome sequence resources for the wheat stripe rust pathogen (Puccinia striiformis f. sp. tritici) and the barley stripe rust pathogen (Puccinia striiformis f. sp. hordei).</title>
        <authorList>
            <person name="Xia C."/>
            <person name="Wang M."/>
            <person name="Yin C."/>
            <person name="Cornejo O.E."/>
            <person name="Hulbert S.H."/>
            <person name="Chen X."/>
        </authorList>
    </citation>
    <scope>NUCLEOTIDE SEQUENCE [LARGE SCALE GENOMIC DNA]</scope>
    <source>
        <strain evidence="4">93TX-2</strain>
    </source>
</reference>
<evidence type="ECO:0000256" key="1">
    <source>
        <dbReference type="SAM" id="MobiDB-lite"/>
    </source>
</evidence>
<feature type="region of interest" description="Disordered" evidence="1">
    <location>
        <begin position="1062"/>
        <end position="1294"/>
    </location>
</feature>
<keyword evidence="4" id="KW-1185">Reference proteome</keyword>
<accession>A0A2S4UHV2</accession>
<feature type="compositionally biased region" description="Polar residues" evidence="1">
    <location>
        <begin position="801"/>
        <end position="810"/>
    </location>
</feature>
<dbReference type="Proteomes" id="UP000238274">
    <property type="component" value="Unassembled WGS sequence"/>
</dbReference>
<feature type="region of interest" description="Disordered" evidence="1">
    <location>
        <begin position="710"/>
        <end position="811"/>
    </location>
</feature>
<reference evidence="3 4" key="1">
    <citation type="submission" date="2017-12" db="EMBL/GenBank/DDBJ databases">
        <title>Gene loss provides genomic basis for host adaptation in cereal stripe rust fungi.</title>
        <authorList>
            <person name="Xia C."/>
        </authorList>
    </citation>
    <scope>NUCLEOTIDE SEQUENCE [LARGE SCALE GENOMIC DNA]</scope>
    <source>
        <strain evidence="3 4">93TX-2</strain>
    </source>
</reference>
<feature type="compositionally biased region" description="Polar residues" evidence="1">
    <location>
        <begin position="1152"/>
        <end position="1161"/>
    </location>
</feature>
<evidence type="ECO:0000259" key="2">
    <source>
        <dbReference type="Pfam" id="PF10551"/>
    </source>
</evidence>
<dbReference type="PANTHER" id="PTHR31569">
    <property type="entry name" value="SWIM-TYPE DOMAIN-CONTAINING PROTEIN"/>
    <property type="match status" value="1"/>
</dbReference>
<gene>
    <name evidence="3" type="ORF">PSHT_14874</name>
</gene>
<feature type="region of interest" description="Disordered" evidence="1">
    <location>
        <begin position="79"/>
        <end position="111"/>
    </location>
</feature>
<feature type="compositionally biased region" description="Low complexity" evidence="1">
    <location>
        <begin position="1169"/>
        <end position="1193"/>
    </location>
</feature>
<dbReference type="PANTHER" id="PTHR31569:SF4">
    <property type="entry name" value="SWIM-TYPE DOMAIN-CONTAINING PROTEIN"/>
    <property type="match status" value="1"/>
</dbReference>
<feature type="compositionally biased region" description="Low complexity" evidence="1">
    <location>
        <begin position="981"/>
        <end position="993"/>
    </location>
</feature>
<feature type="compositionally biased region" description="Basic residues" evidence="1">
    <location>
        <begin position="1234"/>
        <end position="1244"/>
    </location>
</feature>
<feature type="compositionally biased region" description="Polar residues" evidence="1">
    <location>
        <begin position="717"/>
        <end position="733"/>
    </location>
</feature>
<dbReference type="Pfam" id="PF10551">
    <property type="entry name" value="MULE"/>
    <property type="match status" value="1"/>
</dbReference>
<feature type="domain" description="MULE transposase" evidence="2">
    <location>
        <begin position="390"/>
        <end position="485"/>
    </location>
</feature>
<evidence type="ECO:0000313" key="3">
    <source>
        <dbReference type="EMBL" id="POV96903.1"/>
    </source>
</evidence>
<feature type="compositionally biased region" description="Basic and acidic residues" evidence="1">
    <location>
        <begin position="95"/>
        <end position="106"/>
    </location>
</feature>
<feature type="compositionally biased region" description="Polar residues" evidence="1">
    <location>
        <begin position="963"/>
        <end position="980"/>
    </location>
</feature>
<dbReference type="VEuPathDB" id="FungiDB:PSHT_14874"/>